<dbReference type="GO" id="GO:0005794">
    <property type="term" value="C:Golgi apparatus"/>
    <property type="evidence" value="ECO:0007669"/>
    <property type="project" value="TreeGrafter"/>
</dbReference>
<dbReference type="AlphaFoldDB" id="A0A8J4G5H9"/>
<name>A0A8J4G5H9_9CHLO</name>
<dbReference type="Proteomes" id="UP000722791">
    <property type="component" value="Unassembled WGS sequence"/>
</dbReference>
<evidence type="ECO:0000256" key="10">
    <source>
        <dbReference type="ARBA" id="ARBA00048048"/>
    </source>
</evidence>
<evidence type="ECO:0000256" key="9">
    <source>
        <dbReference type="ARBA" id="ARBA00023315"/>
    </source>
</evidence>
<feature type="transmembrane region" description="Helical" evidence="11">
    <location>
        <begin position="237"/>
        <end position="260"/>
    </location>
</feature>
<feature type="compositionally biased region" description="Low complexity" evidence="12">
    <location>
        <begin position="129"/>
        <end position="141"/>
    </location>
</feature>
<gene>
    <name evidence="13" type="ORF">Vretimale_5254</name>
</gene>
<dbReference type="GO" id="GO:0005783">
    <property type="term" value="C:endoplasmic reticulum"/>
    <property type="evidence" value="ECO:0007669"/>
    <property type="project" value="TreeGrafter"/>
</dbReference>
<comment type="subcellular location">
    <subcellularLocation>
        <location evidence="1">Endomembrane system</location>
        <topology evidence="1">Multi-pass membrane protein</topology>
    </subcellularLocation>
</comment>
<organism evidence="13 14">
    <name type="scientific">Volvox reticuliferus</name>
    <dbReference type="NCBI Taxonomy" id="1737510"/>
    <lineage>
        <taxon>Eukaryota</taxon>
        <taxon>Viridiplantae</taxon>
        <taxon>Chlorophyta</taxon>
        <taxon>core chlorophytes</taxon>
        <taxon>Chlorophyceae</taxon>
        <taxon>CS clade</taxon>
        <taxon>Chlamydomonadales</taxon>
        <taxon>Volvocaceae</taxon>
        <taxon>Volvox</taxon>
    </lineage>
</organism>
<dbReference type="InterPro" id="IPR039859">
    <property type="entry name" value="PFA4/ZDH16/20/ERF2-like"/>
</dbReference>
<evidence type="ECO:0000313" key="13">
    <source>
        <dbReference type="EMBL" id="GIM00438.1"/>
    </source>
</evidence>
<evidence type="ECO:0000256" key="4">
    <source>
        <dbReference type="ARBA" id="ARBA00022692"/>
    </source>
</evidence>
<feature type="transmembrane region" description="Helical" evidence="11">
    <location>
        <begin position="280"/>
        <end position="305"/>
    </location>
</feature>
<evidence type="ECO:0000256" key="12">
    <source>
        <dbReference type="SAM" id="MobiDB-lite"/>
    </source>
</evidence>
<evidence type="ECO:0000256" key="7">
    <source>
        <dbReference type="ARBA" id="ARBA00023139"/>
    </source>
</evidence>
<evidence type="ECO:0000256" key="3">
    <source>
        <dbReference type="ARBA" id="ARBA00022679"/>
    </source>
</evidence>
<comment type="similarity">
    <text evidence="2 11">Belongs to the DHHC palmitoyltransferase family.</text>
</comment>
<dbReference type="InterPro" id="IPR001594">
    <property type="entry name" value="Palmitoyltrfase_DHHC"/>
</dbReference>
<evidence type="ECO:0000313" key="14">
    <source>
        <dbReference type="Proteomes" id="UP000722791"/>
    </source>
</evidence>
<comment type="catalytic activity">
    <reaction evidence="10 11">
        <text>L-cysteinyl-[protein] + hexadecanoyl-CoA = S-hexadecanoyl-L-cysteinyl-[protein] + CoA</text>
        <dbReference type="Rhea" id="RHEA:36683"/>
        <dbReference type="Rhea" id="RHEA-COMP:10131"/>
        <dbReference type="Rhea" id="RHEA-COMP:11032"/>
        <dbReference type="ChEBI" id="CHEBI:29950"/>
        <dbReference type="ChEBI" id="CHEBI:57287"/>
        <dbReference type="ChEBI" id="CHEBI:57379"/>
        <dbReference type="ChEBI" id="CHEBI:74151"/>
        <dbReference type="EC" id="2.3.1.225"/>
    </reaction>
</comment>
<dbReference type="PROSITE" id="PS50216">
    <property type="entry name" value="DHHC"/>
    <property type="match status" value="1"/>
</dbReference>
<dbReference type="Pfam" id="PF01529">
    <property type="entry name" value="DHHC"/>
    <property type="match status" value="1"/>
</dbReference>
<dbReference type="PANTHER" id="PTHR22883">
    <property type="entry name" value="ZINC FINGER DHHC DOMAIN CONTAINING PROTEIN"/>
    <property type="match status" value="1"/>
</dbReference>
<dbReference type="GO" id="GO:0006612">
    <property type="term" value="P:protein targeting to membrane"/>
    <property type="evidence" value="ECO:0007669"/>
    <property type="project" value="TreeGrafter"/>
</dbReference>
<evidence type="ECO:0000256" key="5">
    <source>
        <dbReference type="ARBA" id="ARBA00022989"/>
    </source>
</evidence>
<accession>A0A8J4G5H9</accession>
<feature type="region of interest" description="Disordered" evidence="12">
    <location>
        <begin position="502"/>
        <end position="535"/>
    </location>
</feature>
<dbReference type="PANTHER" id="PTHR22883:SF43">
    <property type="entry name" value="PALMITOYLTRANSFERASE APP"/>
    <property type="match status" value="1"/>
</dbReference>
<protein>
    <recommendedName>
        <fullName evidence="11">S-acyltransferase</fullName>
        <ecNumber evidence="11">2.3.1.225</ecNumber>
    </recommendedName>
    <alternativeName>
        <fullName evidence="11">Palmitoyltransferase</fullName>
    </alternativeName>
</protein>
<feature type="compositionally biased region" description="Gly residues" evidence="12">
    <location>
        <begin position="403"/>
        <end position="422"/>
    </location>
</feature>
<comment type="domain">
    <text evidence="11">The DHHC domain is required for palmitoyltransferase activity.</text>
</comment>
<keyword evidence="8" id="KW-0449">Lipoprotein</keyword>
<feature type="transmembrane region" description="Helical" evidence="11">
    <location>
        <begin position="36"/>
        <end position="58"/>
    </location>
</feature>
<feature type="region of interest" description="Disordered" evidence="12">
    <location>
        <begin position="401"/>
        <end position="440"/>
    </location>
</feature>
<evidence type="ECO:0000256" key="2">
    <source>
        <dbReference type="ARBA" id="ARBA00008574"/>
    </source>
</evidence>
<evidence type="ECO:0000256" key="11">
    <source>
        <dbReference type="RuleBase" id="RU079119"/>
    </source>
</evidence>
<dbReference type="EMBL" id="BNCQ01000007">
    <property type="protein sequence ID" value="GIM00438.1"/>
    <property type="molecule type" value="Genomic_DNA"/>
</dbReference>
<keyword evidence="9 11" id="KW-0012">Acyltransferase</keyword>
<feature type="region of interest" description="Disordered" evidence="12">
    <location>
        <begin position="109"/>
        <end position="141"/>
    </location>
</feature>
<reference evidence="13" key="1">
    <citation type="journal article" date="2021" name="Proc. Natl. Acad. Sci. U.S.A.">
        <title>Three genomes in the algal genus Volvox reveal the fate of a haploid sex-determining region after a transition to homothallism.</title>
        <authorList>
            <person name="Yamamoto K."/>
            <person name="Hamaji T."/>
            <person name="Kawai-Toyooka H."/>
            <person name="Matsuzaki R."/>
            <person name="Takahashi F."/>
            <person name="Nishimura Y."/>
            <person name="Kawachi M."/>
            <person name="Noguchi H."/>
            <person name="Minakuchi Y."/>
            <person name="Umen J.G."/>
            <person name="Toyoda A."/>
            <person name="Nozaki H."/>
        </authorList>
    </citation>
    <scope>NUCLEOTIDE SEQUENCE</scope>
    <source>
        <strain evidence="13">NIES-3785</strain>
    </source>
</reference>
<keyword evidence="5 11" id="KW-1133">Transmembrane helix</keyword>
<feature type="transmembrane region" description="Helical" evidence="11">
    <location>
        <begin position="12"/>
        <end position="30"/>
    </location>
</feature>
<keyword evidence="3 11" id="KW-0808">Transferase</keyword>
<comment type="caution">
    <text evidence="13">The sequence shown here is derived from an EMBL/GenBank/DDBJ whole genome shotgun (WGS) entry which is preliminary data.</text>
</comment>
<evidence type="ECO:0000256" key="1">
    <source>
        <dbReference type="ARBA" id="ARBA00004127"/>
    </source>
</evidence>
<dbReference type="GO" id="GO:0019706">
    <property type="term" value="F:protein-cysteine S-palmitoyltransferase activity"/>
    <property type="evidence" value="ECO:0007669"/>
    <property type="project" value="UniProtKB-EC"/>
</dbReference>
<keyword evidence="4 11" id="KW-0812">Transmembrane</keyword>
<dbReference type="EC" id="2.3.1.225" evidence="11"/>
<keyword evidence="6 11" id="KW-0472">Membrane</keyword>
<dbReference type="OrthoDB" id="4096362at2759"/>
<keyword evidence="7" id="KW-0564">Palmitate</keyword>
<proteinExistence type="inferred from homology"/>
<sequence>MSCFPHRILGPCALTLHYLIMAGVTFGYGVRGLPGWYQALIAVLLGASLALLWMTHLVDPGIIPPSREKDPLIAALERGDTEAVPYSERYTKALNGTWVRAMTARELAQEQHRIRQQQPQQPLQPPPQQQQHMMQDQQQQEFVQAQLHDVRRRVQEPQELAEIACQQSAPAAAAAAALPLSHALASSSMVVHKYCITCNIWRPERAHHCRVCGFCMDHFDHHCGTMGTCIARLNHRFFAGFMVLAQVSSGLALGGCVWRLRREGFPRSSSWSRVETYLLLLIGLLMLYHIVMLGFGTGHCLLLALDITTKDCINSDLGFLRRNPPCLPGARSPIGLLLRAYPVLLCGPVRLRPNAFKGCCPGRRGRAGSAAAAAAASPPSLFSDGNAAGINAATGALRPVAGNDGGGGGTTAGTTGAPGGGPTAATVTIDSPSQGRSGDASGVLAAATAVAEGAAGLGANGLPASHGFGEVVAVHTIAGRQLRQQLAVVPYSGAGNLGKGVLRSGGNLEDRDGSSSTSSTIPLMGHNLYGTADGP</sequence>
<evidence type="ECO:0000256" key="8">
    <source>
        <dbReference type="ARBA" id="ARBA00023288"/>
    </source>
</evidence>
<evidence type="ECO:0000256" key="6">
    <source>
        <dbReference type="ARBA" id="ARBA00023136"/>
    </source>
</evidence>